<evidence type="ECO:0000256" key="5">
    <source>
        <dbReference type="SAM" id="MobiDB-lite"/>
    </source>
</evidence>
<gene>
    <name evidence="7" type="ORF">IBL25_06990</name>
</gene>
<evidence type="ECO:0000256" key="1">
    <source>
        <dbReference type="ARBA" id="ARBA00009437"/>
    </source>
</evidence>
<comment type="similarity">
    <text evidence="1">Belongs to the LysR transcriptional regulatory family.</text>
</comment>
<organism evidence="7 8">
    <name type="scientific">Pseudoroseomonas ludipueritiae</name>
    <dbReference type="NCBI Taxonomy" id="198093"/>
    <lineage>
        <taxon>Bacteria</taxon>
        <taxon>Pseudomonadati</taxon>
        <taxon>Pseudomonadota</taxon>
        <taxon>Alphaproteobacteria</taxon>
        <taxon>Acetobacterales</taxon>
        <taxon>Acetobacteraceae</taxon>
        <taxon>Pseudoroseomonas</taxon>
    </lineage>
</organism>
<dbReference type="PROSITE" id="PS50931">
    <property type="entry name" value="HTH_LYSR"/>
    <property type="match status" value="1"/>
</dbReference>
<dbReference type="EMBL" id="JACTUZ010000017">
    <property type="protein sequence ID" value="MBC9176687.1"/>
    <property type="molecule type" value="Genomic_DNA"/>
</dbReference>
<dbReference type="InterPro" id="IPR036390">
    <property type="entry name" value="WH_DNA-bd_sf"/>
</dbReference>
<evidence type="ECO:0000313" key="7">
    <source>
        <dbReference type="EMBL" id="MBC9176687.1"/>
    </source>
</evidence>
<keyword evidence="2" id="KW-0805">Transcription regulation</keyword>
<dbReference type="SUPFAM" id="SSF53850">
    <property type="entry name" value="Periplasmic binding protein-like II"/>
    <property type="match status" value="1"/>
</dbReference>
<dbReference type="PANTHER" id="PTHR30419">
    <property type="entry name" value="HTH-TYPE TRANSCRIPTIONAL REGULATOR YBHD"/>
    <property type="match status" value="1"/>
</dbReference>
<dbReference type="Gene3D" id="3.40.190.290">
    <property type="match status" value="1"/>
</dbReference>
<feature type="compositionally biased region" description="Basic residues" evidence="5">
    <location>
        <begin position="1"/>
        <end position="10"/>
    </location>
</feature>
<evidence type="ECO:0000256" key="3">
    <source>
        <dbReference type="ARBA" id="ARBA00023125"/>
    </source>
</evidence>
<comment type="caution">
    <text evidence="7">The sequence shown here is derived from an EMBL/GenBank/DDBJ whole genome shotgun (WGS) entry which is preliminary data.</text>
</comment>
<sequence length="326" mass="35924">MSVQPGKRRVTSPAISDRDGRFSRRLDPASVQFFVSAVEEGSIARAASRENIVPSAISKRLSDLEALLGVALLERGTQGVIPTPAGEAFLHHARLLLRAVERMRLEMAEYSEGVRGHIRVRASASALSAGLPAEIQSFSRAHRQVKIELEEYETPAIVQDIREGRADVGIGPDILQPEPLKLIPWRHYDLSAVVPDGHALARRRKLSYSALLQYEQVEQGYSSALSQLLDYAARQSGLAKRTRIRVRGFEAVCRMIGSGMGIGVAPSFMRESLGEVYGLRFIPLDEPWAHPKICIMLRDLDSLPNAARSFVDHLRRSATAAGRDGD</sequence>
<reference evidence="7 8" key="1">
    <citation type="journal article" date="2009" name="Int. J. Syst. Evol. Microbiol.">
        <title>Transfer of Teichococcus ludipueritiae and Muricoccus roseus to the genus Roseomonas, as Roseomonas ludipueritiae comb. nov. and Roseomonas rosea comb. nov., respectively, and emended description of the genus Roseomonas.</title>
        <authorList>
            <person name="Sanchez-Porro C."/>
            <person name="Gallego V."/>
            <person name="Busse H.J."/>
            <person name="Kampfer P."/>
            <person name="Ventosa A."/>
        </authorList>
    </citation>
    <scope>NUCLEOTIDE SEQUENCE [LARGE SCALE GENOMIC DNA]</scope>
    <source>
        <strain evidence="7 8">DSM 14915</strain>
    </source>
</reference>
<evidence type="ECO:0000256" key="2">
    <source>
        <dbReference type="ARBA" id="ARBA00023015"/>
    </source>
</evidence>
<dbReference type="InterPro" id="IPR036388">
    <property type="entry name" value="WH-like_DNA-bd_sf"/>
</dbReference>
<dbReference type="InterPro" id="IPR005119">
    <property type="entry name" value="LysR_subst-bd"/>
</dbReference>
<evidence type="ECO:0000313" key="8">
    <source>
        <dbReference type="Proteomes" id="UP000603940"/>
    </source>
</evidence>
<dbReference type="InterPro" id="IPR000847">
    <property type="entry name" value="LysR_HTH_N"/>
</dbReference>
<evidence type="ECO:0000259" key="6">
    <source>
        <dbReference type="PROSITE" id="PS50931"/>
    </source>
</evidence>
<dbReference type="Gene3D" id="1.10.10.10">
    <property type="entry name" value="Winged helix-like DNA-binding domain superfamily/Winged helix DNA-binding domain"/>
    <property type="match status" value="1"/>
</dbReference>
<proteinExistence type="inferred from homology"/>
<name>A0ABR7R521_9PROT</name>
<dbReference type="SUPFAM" id="SSF46785">
    <property type="entry name" value="Winged helix' DNA-binding domain"/>
    <property type="match status" value="1"/>
</dbReference>
<keyword evidence="4" id="KW-0804">Transcription</keyword>
<dbReference type="Pfam" id="PF00126">
    <property type="entry name" value="HTH_1"/>
    <property type="match status" value="1"/>
</dbReference>
<protein>
    <submittedName>
        <fullName evidence="7">LysR family transcriptional regulator</fullName>
    </submittedName>
</protein>
<feature type="domain" description="HTH lysR-type" evidence="6">
    <location>
        <begin position="26"/>
        <end position="83"/>
    </location>
</feature>
<dbReference type="RefSeq" id="WP_194433632.1">
    <property type="nucleotide sequence ID" value="NZ_JACTUZ010000017.1"/>
</dbReference>
<dbReference type="Proteomes" id="UP000603940">
    <property type="component" value="Unassembled WGS sequence"/>
</dbReference>
<dbReference type="Pfam" id="PF03466">
    <property type="entry name" value="LysR_substrate"/>
    <property type="match status" value="1"/>
</dbReference>
<feature type="region of interest" description="Disordered" evidence="5">
    <location>
        <begin position="1"/>
        <end position="21"/>
    </location>
</feature>
<keyword evidence="8" id="KW-1185">Reference proteome</keyword>
<accession>A0ABR7R521</accession>
<keyword evidence="3" id="KW-0238">DNA-binding</keyword>
<dbReference type="PANTHER" id="PTHR30419:SF2">
    <property type="entry name" value="LYSR FAMILY TRANSCRIPTIONAL REGULATOR"/>
    <property type="match status" value="1"/>
</dbReference>
<evidence type="ECO:0000256" key="4">
    <source>
        <dbReference type="ARBA" id="ARBA00023163"/>
    </source>
</evidence>
<dbReference type="InterPro" id="IPR050950">
    <property type="entry name" value="HTH-type_LysR_regulators"/>
</dbReference>